<dbReference type="EMBL" id="ML735258">
    <property type="protein sequence ID" value="KAE8390131.1"/>
    <property type="molecule type" value="Genomic_DNA"/>
</dbReference>
<dbReference type="Proteomes" id="UP000326877">
    <property type="component" value="Unassembled WGS sequence"/>
</dbReference>
<accession>A0A5N7C7L6</accession>
<dbReference type="AlphaFoldDB" id="A0A5N7C7L6"/>
<protein>
    <submittedName>
        <fullName evidence="1">Uncharacterized protein</fullName>
    </submittedName>
</protein>
<organism evidence="1">
    <name type="scientific">Petromyces alliaceus</name>
    <name type="common">Aspergillus alliaceus</name>
    <dbReference type="NCBI Taxonomy" id="209559"/>
    <lineage>
        <taxon>Eukaryota</taxon>
        <taxon>Fungi</taxon>
        <taxon>Dikarya</taxon>
        <taxon>Ascomycota</taxon>
        <taxon>Pezizomycotina</taxon>
        <taxon>Eurotiomycetes</taxon>
        <taxon>Eurotiomycetidae</taxon>
        <taxon>Eurotiales</taxon>
        <taxon>Aspergillaceae</taxon>
        <taxon>Aspergillus</taxon>
        <taxon>Aspergillus subgen. Circumdati</taxon>
    </lineage>
</organism>
<gene>
    <name evidence="1" type="ORF">BDV23DRAFT_89563</name>
</gene>
<sequence length="84" mass="9977">MREPGEEKCRSYYREFGVRARTRYLKGPCLYTPLWLAKKKWARHLSLAWHHYPWMPADHSHLISTLCHTVRGSCCNKTSEQTRG</sequence>
<evidence type="ECO:0000313" key="1">
    <source>
        <dbReference type="EMBL" id="KAE8390131.1"/>
    </source>
</evidence>
<reference evidence="1" key="1">
    <citation type="submission" date="2019-04" db="EMBL/GenBank/DDBJ databases">
        <title>Friends and foes A comparative genomics studyof 23 Aspergillus species from section Flavi.</title>
        <authorList>
            <consortium name="DOE Joint Genome Institute"/>
            <person name="Kjaerbolling I."/>
            <person name="Vesth T."/>
            <person name="Frisvad J.C."/>
            <person name="Nybo J.L."/>
            <person name="Theobald S."/>
            <person name="Kildgaard S."/>
            <person name="Isbrandt T."/>
            <person name="Kuo A."/>
            <person name="Sato A."/>
            <person name="Lyhne E.K."/>
            <person name="Kogle M.E."/>
            <person name="Wiebenga A."/>
            <person name="Kun R.S."/>
            <person name="Lubbers R.J."/>
            <person name="Makela M.R."/>
            <person name="Barry K."/>
            <person name="Chovatia M."/>
            <person name="Clum A."/>
            <person name="Daum C."/>
            <person name="Haridas S."/>
            <person name="He G."/>
            <person name="LaButti K."/>
            <person name="Lipzen A."/>
            <person name="Mondo S."/>
            <person name="Riley R."/>
            <person name="Salamov A."/>
            <person name="Simmons B.A."/>
            <person name="Magnuson J.K."/>
            <person name="Henrissat B."/>
            <person name="Mortensen U.H."/>
            <person name="Larsen T.O."/>
            <person name="Devries R.P."/>
            <person name="Grigoriev I.V."/>
            <person name="Machida M."/>
            <person name="Baker S.E."/>
            <person name="Andersen M.R."/>
        </authorList>
    </citation>
    <scope>NUCLEOTIDE SEQUENCE [LARGE SCALE GENOMIC DNA]</scope>
    <source>
        <strain evidence="1">IBT 14317</strain>
    </source>
</reference>
<name>A0A5N7C7L6_PETAA</name>
<proteinExistence type="predicted"/>